<evidence type="ECO:0000313" key="1">
    <source>
        <dbReference type="EMBL" id="GAH68829.1"/>
    </source>
</evidence>
<feature type="non-terminal residue" evidence="1">
    <location>
        <position position="182"/>
    </location>
</feature>
<sequence length="182" mass="21607">MDIANLNFKQQTKEMVKRTRLMYKLLNVIFEFYGCQHCSLCCKVFTPVIQEKEIKKISKYLKTKPKKFKRKYCNKLGLPLSEYELKAHCPFLNGDNCTVYPIRPAPCYMFPFELDPYDGIARLVGIEVCPTATLIYNDFLDYHDRIKHLLPITIEQHKEMEEIEKTVDNLEKMFVERYKQMG</sequence>
<comment type="caution">
    <text evidence="1">The sequence shown here is derived from an EMBL/GenBank/DDBJ whole genome shotgun (WGS) entry which is preliminary data.</text>
</comment>
<reference evidence="1" key="1">
    <citation type="journal article" date="2014" name="Front. Microbiol.">
        <title>High frequency of phylogenetically diverse reductive dehalogenase-homologous genes in deep subseafloor sedimentary metagenomes.</title>
        <authorList>
            <person name="Kawai M."/>
            <person name="Futagami T."/>
            <person name="Toyoda A."/>
            <person name="Takaki Y."/>
            <person name="Nishi S."/>
            <person name="Hori S."/>
            <person name="Arai W."/>
            <person name="Tsubouchi T."/>
            <person name="Morono Y."/>
            <person name="Uchiyama I."/>
            <person name="Ito T."/>
            <person name="Fujiyama A."/>
            <person name="Inagaki F."/>
            <person name="Takami H."/>
        </authorList>
    </citation>
    <scope>NUCLEOTIDE SEQUENCE</scope>
    <source>
        <strain evidence="1">Expedition CK06-06</strain>
    </source>
</reference>
<protein>
    <recommendedName>
        <fullName evidence="2">YkgJ family cysteine cluster protein</fullName>
    </recommendedName>
</protein>
<name>X1IRU5_9ZZZZ</name>
<dbReference type="PANTHER" id="PTHR35866:SF1">
    <property type="entry name" value="YKGJ FAMILY CYSTEINE CLUSTER PROTEIN"/>
    <property type="match status" value="1"/>
</dbReference>
<evidence type="ECO:0008006" key="2">
    <source>
        <dbReference type="Google" id="ProtNLM"/>
    </source>
</evidence>
<dbReference type="Pfam" id="PF03692">
    <property type="entry name" value="CxxCxxCC"/>
    <property type="match status" value="1"/>
</dbReference>
<dbReference type="EMBL" id="BARU01028279">
    <property type="protein sequence ID" value="GAH68829.1"/>
    <property type="molecule type" value="Genomic_DNA"/>
</dbReference>
<dbReference type="PANTHER" id="PTHR35866">
    <property type="entry name" value="PUTATIVE-RELATED"/>
    <property type="match status" value="1"/>
</dbReference>
<proteinExistence type="predicted"/>
<dbReference type="AlphaFoldDB" id="X1IRU5"/>
<accession>X1IRU5</accession>
<gene>
    <name evidence="1" type="ORF">S03H2_45167</name>
</gene>
<organism evidence="1">
    <name type="scientific">marine sediment metagenome</name>
    <dbReference type="NCBI Taxonomy" id="412755"/>
    <lineage>
        <taxon>unclassified sequences</taxon>
        <taxon>metagenomes</taxon>
        <taxon>ecological metagenomes</taxon>
    </lineage>
</organism>
<dbReference type="InterPro" id="IPR005358">
    <property type="entry name" value="Puta_zinc/iron-chelating_dom"/>
</dbReference>